<evidence type="ECO:0000256" key="3">
    <source>
        <dbReference type="ARBA" id="ARBA00022490"/>
    </source>
</evidence>
<dbReference type="PANTHER" id="PTHR21064">
    <property type="entry name" value="AMINOGLYCOSIDE PHOSPHOTRANSFERASE DOMAIN-CONTAINING PROTEIN-RELATED"/>
    <property type="match status" value="1"/>
</dbReference>
<keyword evidence="12" id="KW-1185">Reference proteome</keyword>
<dbReference type="EC" id="2.7.1.81" evidence="8"/>
<dbReference type="EMBL" id="WJQU01000001">
    <property type="protein sequence ID" value="KAJ6646077.1"/>
    <property type="molecule type" value="Genomic_DNA"/>
</dbReference>
<organism evidence="11 12">
    <name type="scientific">Pseudolycoriella hygida</name>
    <dbReference type="NCBI Taxonomy" id="35572"/>
    <lineage>
        <taxon>Eukaryota</taxon>
        <taxon>Metazoa</taxon>
        <taxon>Ecdysozoa</taxon>
        <taxon>Arthropoda</taxon>
        <taxon>Hexapoda</taxon>
        <taxon>Insecta</taxon>
        <taxon>Pterygota</taxon>
        <taxon>Neoptera</taxon>
        <taxon>Endopterygota</taxon>
        <taxon>Diptera</taxon>
        <taxon>Nematocera</taxon>
        <taxon>Sciaroidea</taxon>
        <taxon>Sciaridae</taxon>
        <taxon>Pseudolycoriella</taxon>
    </lineage>
</organism>
<sequence length="423" mass="48295">MDPREIEMISIVNMQEVPEEIKKEIQDIESGVKLPPSELKKLQKIENETVKEQEEEDSDEILQPGKKIKPEITEAEATKLAERLYGIVAKDITELISYDDRNFLIHSDRNIKNPIIPNYWEPGYVLKIHNTLDSKKKQFIDGQTQLMLFLSQQNIKCTKPVMNIFGKNFSTEKLGDSTHVVRLLEYQPGQIFASVPKTNNMYYQVGEFVARFDNAVKHFEHDAYKRHKTLWQLDLVPKLNDFLSAVKDEEKRGVVEEVLAAFDKKVLANIDTFAKGIIHGDFNEQNILVNETSKGGEYKVSGIIDFGDTSCSYYVFELAIAMAYMIMQSKEISTGGLVIAGYSMARNIPEHERKVLKVCVAARLCQSLVLGAYSHQLDPDNSYVLTTQAAGWDMLLRLWAEPDDKIEELWVKTADNYLTQSTK</sequence>
<keyword evidence="4" id="KW-0808">Transferase</keyword>
<comment type="similarity">
    <text evidence="2">Belongs to the aminoglycoside phosphotransferase family.</text>
</comment>
<dbReference type="GO" id="GO:0005737">
    <property type="term" value="C:cytoplasm"/>
    <property type="evidence" value="ECO:0007669"/>
    <property type="project" value="UniProtKB-SubCell"/>
</dbReference>
<dbReference type="InterPro" id="IPR002575">
    <property type="entry name" value="Aminoglycoside_PTrfase"/>
</dbReference>
<dbReference type="PANTHER" id="PTHR21064:SF1">
    <property type="entry name" value="HYDROXYLYSINE KINASE"/>
    <property type="match status" value="1"/>
</dbReference>
<evidence type="ECO:0000256" key="5">
    <source>
        <dbReference type="ARBA" id="ARBA00022777"/>
    </source>
</evidence>
<name>A0A9Q0NA03_9DIPT</name>
<comment type="caution">
    <text evidence="11">The sequence shown here is derived from an EMBL/GenBank/DDBJ whole genome shotgun (WGS) entry which is preliminary data.</text>
</comment>
<evidence type="ECO:0000256" key="4">
    <source>
        <dbReference type="ARBA" id="ARBA00022679"/>
    </source>
</evidence>
<accession>A0A9Q0NA03</accession>
<keyword evidence="5 11" id="KW-0418">Kinase</keyword>
<dbReference type="InterPro" id="IPR011009">
    <property type="entry name" value="Kinase-like_dom_sf"/>
</dbReference>
<evidence type="ECO:0000256" key="6">
    <source>
        <dbReference type="ARBA" id="ARBA00036820"/>
    </source>
</evidence>
<dbReference type="FunFam" id="3.30.200.20:FF:000549">
    <property type="entry name" value="hydroxylysine kinase"/>
    <property type="match status" value="1"/>
</dbReference>
<evidence type="ECO:0000313" key="11">
    <source>
        <dbReference type="EMBL" id="KAJ6646077.1"/>
    </source>
</evidence>
<dbReference type="GO" id="GO:0047992">
    <property type="term" value="F:hydroxylysine kinase activity"/>
    <property type="evidence" value="ECO:0007669"/>
    <property type="project" value="UniProtKB-EC"/>
</dbReference>
<comment type="function">
    <text evidence="7">Catalyzes the GTP-dependent phosphorylation of 5-hydroxy-L-lysine.</text>
</comment>
<evidence type="ECO:0000256" key="9">
    <source>
        <dbReference type="ARBA" id="ARBA00040505"/>
    </source>
</evidence>
<protein>
    <recommendedName>
        <fullName evidence="9">Hydroxylysine kinase</fullName>
        <ecNumber evidence="8">2.7.1.81</ecNumber>
    </recommendedName>
</protein>
<evidence type="ECO:0000256" key="2">
    <source>
        <dbReference type="ARBA" id="ARBA00006219"/>
    </source>
</evidence>
<dbReference type="OrthoDB" id="9973935at2759"/>
<dbReference type="SUPFAM" id="SSF56112">
    <property type="entry name" value="Protein kinase-like (PK-like)"/>
    <property type="match status" value="1"/>
</dbReference>
<comment type="subcellular location">
    <subcellularLocation>
        <location evidence="1">Cytoplasm</location>
    </subcellularLocation>
</comment>
<evidence type="ECO:0000259" key="10">
    <source>
        <dbReference type="Pfam" id="PF01636"/>
    </source>
</evidence>
<dbReference type="Gene3D" id="3.90.1200.10">
    <property type="match status" value="1"/>
</dbReference>
<evidence type="ECO:0000256" key="8">
    <source>
        <dbReference type="ARBA" id="ARBA00038873"/>
    </source>
</evidence>
<dbReference type="Pfam" id="PF01636">
    <property type="entry name" value="APH"/>
    <property type="match status" value="1"/>
</dbReference>
<evidence type="ECO:0000256" key="7">
    <source>
        <dbReference type="ARBA" id="ARBA00037368"/>
    </source>
</evidence>
<comment type="catalytic activity">
    <reaction evidence="6">
        <text>(5R)-5-hydroxy-L-lysine + GTP = (5R)-5-phosphooxy-L-lysine + GDP + H(+)</text>
        <dbReference type="Rhea" id="RHEA:19049"/>
        <dbReference type="ChEBI" id="CHEBI:15378"/>
        <dbReference type="ChEBI" id="CHEBI:37565"/>
        <dbReference type="ChEBI" id="CHEBI:57882"/>
        <dbReference type="ChEBI" id="CHEBI:58189"/>
        <dbReference type="ChEBI" id="CHEBI:58357"/>
        <dbReference type="EC" id="2.7.1.81"/>
    </reaction>
</comment>
<dbReference type="AlphaFoldDB" id="A0A9Q0NA03"/>
<dbReference type="FunFam" id="3.90.1200.10:FF:000007">
    <property type="entry name" value="hydroxylysine kinase isoform X1"/>
    <property type="match status" value="1"/>
</dbReference>
<dbReference type="Proteomes" id="UP001151699">
    <property type="component" value="Chromosome A"/>
</dbReference>
<evidence type="ECO:0000313" key="12">
    <source>
        <dbReference type="Proteomes" id="UP001151699"/>
    </source>
</evidence>
<dbReference type="InterPro" id="IPR050249">
    <property type="entry name" value="Pseudomonas-type_ThrB"/>
</dbReference>
<reference evidence="11" key="1">
    <citation type="submission" date="2022-07" db="EMBL/GenBank/DDBJ databases">
        <authorList>
            <person name="Trinca V."/>
            <person name="Uliana J.V.C."/>
            <person name="Torres T.T."/>
            <person name="Ward R.J."/>
            <person name="Monesi N."/>
        </authorList>
    </citation>
    <scope>NUCLEOTIDE SEQUENCE</scope>
    <source>
        <strain evidence="11">HSMRA1968</strain>
        <tissue evidence="11">Whole embryos</tissue>
    </source>
</reference>
<feature type="domain" description="Aminoglycoside phosphotransferase" evidence="10">
    <location>
        <begin position="123"/>
        <end position="330"/>
    </location>
</feature>
<keyword evidence="3" id="KW-0963">Cytoplasm</keyword>
<proteinExistence type="inferred from homology"/>
<evidence type="ECO:0000256" key="1">
    <source>
        <dbReference type="ARBA" id="ARBA00004496"/>
    </source>
</evidence>
<gene>
    <name evidence="11" type="primary">HYKK</name>
    <name evidence="11" type="ORF">Bhyg_01287</name>
</gene>